<dbReference type="GeneID" id="64633636"/>
<dbReference type="Pfam" id="PF12776">
    <property type="entry name" value="Myb_DNA-bind_3"/>
    <property type="match status" value="1"/>
</dbReference>
<dbReference type="PANTHER" id="PTHR46929">
    <property type="entry name" value="EXPRESSED PROTEIN"/>
    <property type="match status" value="1"/>
</dbReference>
<dbReference type="Proteomes" id="UP000807769">
    <property type="component" value="Unassembled WGS sequence"/>
</dbReference>
<sequence length="338" mass="35923">MAQPEVNAPCQPKAPSVHWNEDNIATLIDYLYEHHSQAEGGGNFKQQVLENAAVFINTHEPLQAKQSGALKTAKAVQSKWTLLKATFNSIEKYCNQTGVHWDNETGAGIEESAADAVWKSYLAVKVNQPMHSFCNKGWEHYEKMHAIIPLGGARGQDAFRPGSAIPSITNLDTNLMDTAPQAAIPIATAAGPSSAAAITTSITSSTVACSTAMSTTAGSNASKCPYSDVTGDIETTSFSSMHMSSMQPPSTTLVSSPPSKKPWTPVVSQNSRITKISSAAKAAKITPAAAVVGMQGTINRLTDVFKWFVRGGPNGAQGSEDLVMPAGCIDHYNWLEGQ</sequence>
<dbReference type="EMBL" id="JABBWG010000006">
    <property type="protein sequence ID" value="KAG1822056.1"/>
    <property type="molecule type" value="Genomic_DNA"/>
</dbReference>
<feature type="region of interest" description="Disordered" evidence="1">
    <location>
        <begin position="240"/>
        <end position="266"/>
    </location>
</feature>
<dbReference type="InterPro" id="IPR024752">
    <property type="entry name" value="Myb/SANT-like_dom"/>
</dbReference>
<proteinExistence type="predicted"/>
<accession>A0A9P7JHC3</accession>
<dbReference type="PANTHER" id="PTHR46929:SF3">
    <property type="entry name" value="MYB_SANT-LIKE DOMAIN-CONTAINING PROTEIN"/>
    <property type="match status" value="1"/>
</dbReference>
<organism evidence="3 4">
    <name type="scientific">Suillus subaureus</name>
    <dbReference type="NCBI Taxonomy" id="48587"/>
    <lineage>
        <taxon>Eukaryota</taxon>
        <taxon>Fungi</taxon>
        <taxon>Dikarya</taxon>
        <taxon>Basidiomycota</taxon>
        <taxon>Agaricomycotina</taxon>
        <taxon>Agaricomycetes</taxon>
        <taxon>Agaricomycetidae</taxon>
        <taxon>Boletales</taxon>
        <taxon>Suillineae</taxon>
        <taxon>Suillaceae</taxon>
        <taxon>Suillus</taxon>
    </lineage>
</organism>
<comment type="caution">
    <text evidence="3">The sequence shown here is derived from an EMBL/GenBank/DDBJ whole genome shotgun (WGS) entry which is preliminary data.</text>
</comment>
<evidence type="ECO:0000259" key="2">
    <source>
        <dbReference type="Pfam" id="PF12776"/>
    </source>
</evidence>
<protein>
    <recommendedName>
        <fullName evidence="2">Myb/SANT-like domain-containing protein</fullName>
    </recommendedName>
</protein>
<dbReference type="AlphaFoldDB" id="A0A9P7JHC3"/>
<gene>
    <name evidence="3" type="ORF">BJ212DRAFT_1477885</name>
</gene>
<reference evidence="3" key="1">
    <citation type="journal article" date="2020" name="New Phytol.">
        <title>Comparative genomics reveals dynamic genome evolution in host specialist ectomycorrhizal fungi.</title>
        <authorList>
            <person name="Lofgren L.A."/>
            <person name="Nguyen N.H."/>
            <person name="Vilgalys R."/>
            <person name="Ruytinx J."/>
            <person name="Liao H.L."/>
            <person name="Branco S."/>
            <person name="Kuo A."/>
            <person name="LaButti K."/>
            <person name="Lipzen A."/>
            <person name="Andreopoulos W."/>
            <person name="Pangilinan J."/>
            <person name="Riley R."/>
            <person name="Hundley H."/>
            <person name="Na H."/>
            <person name="Barry K."/>
            <person name="Grigoriev I.V."/>
            <person name="Stajich J.E."/>
            <person name="Kennedy P.G."/>
        </authorList>
    </citation>
    <scope>NUCLEOTIDE SEQUENCE</scope>
    <source>
        <strain evidence="3">MN1</strain>
    </source>
</reference>
<dbReference type="RefSeq" id="XP_041196796.1">
    <property type="nucleotide sequence ID" value="XM_041339620.1"/>
</dbReference>
<dbReference type="OrthoDB" id="2690769at2759"/>
<name>A0A9P7JHC3_9AGAM</name>
<evidence type="ECO:0000313" key="3">
    <source>
        <dbReference type="EMBL" id="KAG1822056.1"/>
    </source>
</evidence>
<keyword evidence="4" id="KW-1185">Reference proteome</keyword>
<evidence type="ECO:0000256" key="1">
    <source>
        <dbReference type="SAM" id="MobiDB-lite"/>
    </source>
</evidence>
<evidence type="ECO:0000313" key="4">
    <source>
        <dbReference type="Proteomes" id="UP000807769"/>
    </source>
</evidence>
<feature type="compositionally biased region" description="Low complexity" evidence="1">
    <location>
        <begin position="240"/>
        <end position="262"/>
    </location>
</feature>
<feature type="domain" description="Myb/SANT-like" evidence="2">
    <location>
        <begin position="18"/>
        <end position="121"/>
    </location>
</feature>